<dbReference type="Proteomes" id="UP000077755">
    <property type="component" value="Chromosome 9"/>
</dbReference>
<dbReference type="PANTHER" id="PTHR27002:SF1050">
    <property type="entry name" value="CYSTEINE-RICH RECEPTOR-LIKE PROTEIN KINASE 5"/>
    <property type="match status" value="1"/>
</dbReference>
<evidence type="ECO:0000256" key="3">
    <source>
        <dbReference type="ARBA" id="ARBA00022741"/>
    </source>
</evidence>
<evidence type="ECO:0000259" key="6">
    <source>
        <dbReference type="PROSITE" id="PS50011"/>
    </source>
</evidence>
<dbReference type="Pfam" id="PF07714">
    <property type="entry name" value="PK_Tyr_Ser-Thr"/>
    <property type="match status" value="1"/>
</dbReference>
<proteinExistence type="predicted"/>
<accession>A0AAF0XXK2</accession>
<dbReference type="PROSITE" id="PS50011">
    <property type="entry name" value="PROTEIN_KINASE_DOM"/>
    <property type="match status" value="1"/>
</dbReference>
<reference evidence="7" key="2">
    <citation type="submission" date="2022-03" db="EMBL/GenBank/DDBJ databases">
        <title>Draft title - Genomic analysis of global carrot germplasm unveils the trajectory of domestication and the origin of high carotenoid orange carrot.</title>
        <authorList>
            <person name="Iorizzo M."/>
            <person name="Ellison S."/>
            <person name="Senalik D."/>
            <person name="Macko-Podgorni A."/>
            <person name="Grzebelus D."/>
            <person name="Bostan H."/>
            <person name="Rolling W."/>
            <person name="Curaba J."/>
            <person name="Simon P."/>
        </authorList>
    </citation>
    <scope>NUCLEOTIDE SEQUENCE</scope>
    <source>
        <tissue evidence="7">Leaf</tissue>
    </source>
</reference>
<keyword evidence="3" id="KW-0547">Nucleotide-binding</keyword>
<evidence type="ECO:0000256" key="4">
    <source>
        <dbReference type="ARBA" id="ARBA00022777"/>
    </source>
</evidence>
<keyword evidence="8" id="KW-1185">Reference proteome</keyword>
<dbReference type="GO" id="GO:0005524">
    <property type="term" value="F:ATP binding"/>
    <property type="evidence" value="ECO:0007669"/>
    <property type="project" value="UniProtKB-KW"/>
</dbReference>
<feature type="domain" description="Protein kinase" evidence="6">
    <location>
        <begin position="1"/>
        <end position="68"/>
    </location>
</feature>
<sequence length="68" mass="7680">MSPEYLIHGKFSVKSDVYSFGVLVLEIVSGRENTSFRQLDPDFLAGHVSVQILSRIYSICINSLFQNL</sequence>
<evidence type="ECO:0000313" key="8">
    <source>
        <dbReference type="Proteomes" id="UP000077755"/>
    </source>
</evidence>
<gene>
    <name evidence="7" type="ORF">DCAR_0935569</name>
</gene>
<reference evidence="7" key="1">
    <citation type="journal article" date="2016" name="Nat. Genet.">
        <title>A high-quality carrot genome assembly provides new insights into carotenoid accumulation and asterid genome evolution.</title>
        <authorList>
            <person name="Iorizzo M."/>
            <person name="Ellison S."/>
            <person name="Senalik D."/>
            <person name="Zeng P."/>
            <person name="Satapoomin P."/>
            <person name="Huang J."/>
            <person name="Bowman M."/>
            <person name="Iovene M."/>
            <person name="Sanseverino W."/>
            <person name="Cavagnaro P."/>
            <person name="Yildiz M."/>
            <person name="Macko-Podgorni A."/>
            <person name="Moranska E."/>
            <person name="Grzebelus E."/>
            <person name="Grzebelus D."/>
            <person name="Ashrafi H."/>
            <person name="Zheng Z."/>
            <person name="Cheng S."/>
            <person name="Spooner D."/>
            <person name="Van Deynze A."/>
            <person name="Simon P."/>
        </authorList>
    </citation>
    <scope>NUCLEOTIDE SEQUENCE</scope>
    <source>
        <tissue evidence="7">Leaf</tissue>
    </source>
</reference>
<evidence type="ECO:0000256" key="2">
    <source>
        <dbReference type="ARBA" id="ARBA00022679"/>
    </source>
</evidence>
<evidence type="ECO:0000256" key="1">
    <source>
        <dbReference type="ARBA" id="ARBA00022527"/>
    </source>
</evidence>
<organism evidence="7 8">
    <name type="scientific">Daucus carota subsp. sativus</name>
    <name type="common">Carrot</name>
    <dbReference type="NCBI Taxonomy" id="79200"/>
    <lineage>
        <taxon>Eukaryota</taxon>
        <taxon>Viridiplantae</taxon>
        <taxon>Streptophyta</taxon>
        <taxon>Embryophyta</taxon>
        <taxon>Tracheophyta</taxon>
        <taxon>Spermatophyta</taxon>
        <taxon>Magnoliopsida</taxon>
        <taxon>eudicotyledons</taxon>
        <taxon>Gunneridae</taxon>
        <taxon>Pentapetalae</taxon>
        <taxon>asterids</taxon>
        <taxon>campanulids</taxon>
        <taxon>Apiales</taxon>
        <taxon>Apiaceae</taxon>
        <taxon>Apioideae</taxon>
        <taxon>Scandiceae</taxon>
        <taxon>Daucinae</taxon>
        <taxon>Daucus</taxon>
        <taxon>Daucus sect. Daucus</taxon>
    </lineage>
</organism>
<dbReference type="InterPro" id="IPR001245">
    <property type="entry name" value="Ser-Thr/Tyr_kinase_cat_dom"/>
</dbReference>
<dbReference type="EMBL" id="CP093351">
    <property type="protein sequence ID" value="WOH16020.1"/>
    <property type="molecule type" value="Genomic_DNA"/>
</dbReference>
<keyword evidence="5" id="KW-0067">ATP-binding</keyword>
<evidence type="ECO:0000256" key="5">
    <source>
        <dbReference type="ARBA" id="ARBA00022840"/>
    </source>
</evidence>
<keyword evidence="1" id="KW-0723">Serine/threonine-protein kinase</keyword>
<keyword evidence="2" id="KW-0808">Transferase</keyword>
<dbReference type="InterPro" id="IPR000719">
    <property type="entry name" value="Prot_kinase_dom"/>
</dbReference>
<dbReference type="GO" id="GO:0005886">
    <property type="term" value="C:plasma membrane"/>
    <property type="evidence" value="ECO:0007669"/>
    <property type="project" value="TreeGrafter"/>
</dbReference>
<name>A0AAF0XXK2_DAUCS</name>
<evidence type="ECO:0000313" key="7">
    <source>
        <dbReference type="EMBL" id="WOH16020.1"/>
    </source>
</evidence>
<dbReference type="SUPFAM" id="SSF56112">
    <property type="entry name" value="Protein kinase-like (PK-like)"/>
    <property type="match status" value="1"/>
</dbReference>
<dbReference type="InterPro" id="IPR011009">
    <property type="entry name" value="Kinase-like_dom_sf"/>
</dbReference>
<dbReference type="GO" id="GO:0004674">
    <property type="term" value="F:protein serine/threonine kinase activity"/>
    <property type="evidence" value="ECO:0007669"/>
    <property type="project" value="UniProtKB-KW"/>
</dbReference>
<dbReference type="Gene3D" id="1.10.510.10">
    <property type="entry name" value="Transferase(Phosphotransferase) domain 1"/>
    <property type="match status" value="1"/>
</dbReference>
<keyword evidence="4" id="KW-0418">Kinase</keyword>
<protein>
    <recommendedName>
        <fullName evidence="6">Protein kinase domain-containing protein</fullName>
    </recommendedName>
</protein>
<dbReference type="AlphaFoldDB" id="A0AAF0XXK2"/>
<dbReference type="PANTHER" id="PTHR27002">
    <property type="entry name" value="RECEPTOR-LIKE SERINE/THREONINE-PROTEIN KINASE SD1-8"/>
    <property type="match status" value="1"/>
</dbReference>